<feature type="signal peptide" evidence="1">
    <location>
        <begin position="1"/>
        <end position="22"/>
    </location>
</feature>
<accession>A0A922P197</accession>
<keyword evidence="3" id="KW-1185">Reference proteome</keyword>
<feature type="chain" id="PRO_5038032072" evidence="1">
    <location>
        <begin position="23"/>
        <end position="131"/>
    </location>
</feature>
<dbReference type="EMBL" id="JOKJ01000011">
    <property type="protein sequence ID" value="KEQ07922.1"/>
    <property type="molecule type" value="Genomic_DNA"/>
</dbReference>
<evidence type="ECO:0000313" key="3">
    <source>
        <dbReference type="Proteomes" id="UP000052167"/>
    </source>
</evidence>
<dbReference type="AlphaFoldDB" id="A0A922P197"/>
<name>A0A922P197_9HYPH</name>
<evidence type="ECO:0000256" key="1">
    <source>
        <dbReference type="SAM" id="SignalP"/>
    </source>
</evidence>
<dbReference type="Pfam" id="PF06059">
    <property type="entry name" value="DUF930"/>
    <property type="match status" value="1"/>
</dbReference>
<gene>
    <name evidence="2" type="ORF">GV68_03840</name>
</gene>
<evidence type="ECO:0000313" key="2">
    <source>
        <dbReference type="EMBL" id="KEQ07922.1"/>
    </source>
</evidence>
<reference evidence="2 3" key="1">
    <citation type="submission" date="2014-06" db="EMBL/GenBank/DDBJ databases">
        <title>Rhizobium pelagicum/R2-400B4.</title>
        <authorList>
            <person name="Kimes N.E."/>
            <person name="Lopez-Perez M."/>
        </authorList>
    </citation>
    <scope>NUCLEOTIDE SEQUENCE [LARGE SCALE GENOMIC DNA]</scope>
    <source>
        <strain evidence="2 3">R2-400B4</strain>
    </source>
</reference>
<organism evidence="2 3">
    <name type="scientific">Pseudorhizobium pelagicum</name>
    <dbReference type="NCBI Taxonomy" id="1509405"/>
    <lineage>
        <taxon>Bacteria</taxon>
        <taxon>Pseudomonadati</taxon>
        <taxon>Pseudomonadota</taxon>
        <taxon>Alphaproteobacteria</taxon>
        <taxon>Hyphomicrobiales</taxon>
        <taxon>Rhizobiaceae</taxon>
        <taxon>Rhizobium/Agrobacterium group</taxon>
        <taxon>Pseudorhizobium</taxon>
    </lineage>
</organism>
<dbReference type="RefSeq" id="WP_029619169.1">
    <property type="nucleotide sequence ID" value="NZ_CAJXID010000010.1"/>
</dbReference>
<dbReference type="Proteomes" id="UP000052167">
    <property type="component" value="Unassembled WGS sequence"/>
</dbReference>
<keyword evidence="1" id="KW-0732">Signal</keyword>
<dbReference type="InterPro" id="IPR009273">
    <property type="entry name" value="DUF930"/>
</dbReference>
<proteinExistence type="predicted"/>
<comment type="caution">
    <text evidence="2">The sequence shown here is derived from an EMBL/GenBank/DDBJ whole genome shotgun (WGS) entry which is preliminary data.</text>
</comment>
<sequence>MKNKKILALAALALAAAFPAQALDSSVLRQLKALDIAERREQRCDMEAMARIAREQQGYRPDKVIAYTFADPVEKGNLVQAPGAVFRSRGDWYRLKFKCETGERGLKVHSFKYKVGDKVPRDQWERYYLYD</sequence>
<protein>
    <submittedName>
        <fullName evidence="2">Signal peptide protein</fullName>
    </submittedName>
</protein>
<dbReference type="OrthoDB" id="8444764at2"/>